<dbReference type="AlphaFoldDB" id="A0A8S9FTJ2"/>
<feature type="region of interest" description="Disordered" evidence="1">
    <location>
        <begin position="446"/>
        <end position="484"/>
    </location>
</feature>
<evidence type="ECO:0000313" key="2">
    <source>
        <dbReference type="EMBL" id="KAF2535736.1"/>
    </source>
</evidence>
<feature type="compositionally biased region" description="Basic and acidic residues" evidence="1">
    <location>
        <begin position="365"/>
        <end position="381"/>
    </location>
</feature>
<organism evidence="2 3">
    <name type="scientific">Brassica cretica</name>
    <name type="common">Mustard</name>
    <dbReference type="NCBI Taxonomy" id="69181"/>
    <lineage>
        <taxon>Eukaryota</taxon>
        <taxon>Viridiplantae</taxon>
        <taxon>Streptophyta</taxon>
        <taxon>Embryophyta</taxon>
        <taxon>Tracheophyta</taxon>
        <taxon>Spermatophyta</taxon>
        <taxon>Magnoliopsida</taxon>
        <taxon>eudicotyledons</taxon>
        <taxon>Gunneridae</taxon>
        <taxon>Pentapetalae</taxon>
        <taxon>rosids</taxon>
        <taxon>malvids</taxon>
        <taxon>Brassicales</taxon>
        <taxon>Brassicaceae</taxon>
        <taxon>Brassiceae</taxon>
        <taxon>Brassica</taxon>
    </lineage>
</organism>
<comment type="caution">
    <text evidence="2">The sequence shown here is derived from an EMBL/GenBank/DDBJ whole genome shotgun (WGS) entry which is preliminary data.</text>
</comment>
<reference evidence="2" key="1">
    <citation type="submission" date="2019-12" db="EMBL/GenBank/DDBJ databases">
        <title>Genome sequencing and annotation of Brassica cretica.</title>
        <authorList>
            <person name="Studholme D.J."/>
            <person name="Sarris P.F."/>
        </authorList>
    </citation>
    <scope>NUCLEOTIDE SEQUENCE</scope>
    <source>
        <strain evidence="2">PFS-001/15</strain>
        <tissue evidence="2">Leaf</tissue>
    </source>
</reference>
<dbReference type="Proteomes" id="UP000712281">
    <property type="component" value="Unassembled WGS sequence"/>
</dbReference>
<protein>
    <submittedName>
        <fullName evidence="2">Uncharacterized protein</fullName>
    </submittedName>
</protein>
<feature type="region of interest" description="Disordered" evidence="1">
    <location>
        <begin position="344"/>
        <end position="390"/>
    </location>
</feature>
<feature type="region of interest" description="Disordered" evidence="1">
    <location>
        <begin position="1"/>
        <end position="104"/>
    </location>
</feature>
<sequence>MDQYMEPAPHGDQDVLNNSTEVHPSNCTDQTDRAVYRIDPRTSGMELRLEPRPDNRTDHTRARLSRPSRHSKDNSRARLSLDREEPEDRHGFSPGRPSRQSRMSPYRYRHASIRWLTLDRGYIKSHYASLDDPFIPSQFQKCYFPSRIISNTQLKTLSWKYQQPSATVVRPFDPPFLVIAGLVRHIKQHLELGISTAFRNCCATLRSTISPYCWTCASYQAASGVGNINSLPQFLCDPSIHHFSSIRLRLYFKVRLSDLSLFRAYQFGIRATLAGLFSFHHFIFSSLHKFLLLFLVGSRGSGGRETLLTEEKPSLRTVKADPYKNLFIFVLFSFTHKRMFGFHKKSNQASKPQQDKQRNQRKRQNRLDDDEKRVRNGDRPFTKAKRSNCDMLDQNELQTYASLEKMLHKTIFPIQQLKKKGNTNTSSAPKQHNLKRDCRAVYRIDPRTSGMELRLEPRPDNRTDRTRARLSRPSRQSKDNSRARLCLGREEPEYIHGFSPGGPSGQSRRSPYRYRRASIRWLALDRGYIKSHSTSLDDSFIPSQFQKCHLPSRIIFYV</sequence>
<gene>
    <name evidence="2" type="ORF">F2Q68_00020718</name>
</gene>
<evidence type="ECO:0000313" key="3">
    <source>
        <dbReference type="Proteomes" id="UP000712281"/>
    </source>
</evidence>
<feature type="compositionally biased region" description="Polar residues" evidence="1">
    <location>
        <begin position="15"/>
        <end position="29"/>
    </location>
</feature>
<feature type="compositionally biased region" description="Basic and acidic residues" evidence="1">
    <location>
        <begin position="30"/>
        <end position="40"/>
    </location>
</feature>
<evidence type="ECO:0000256" key="1">
    <source>
        <dbReference type="SAM" id="MobiDB-lite"/>
    </source>
</evidence>
<dbReference type="EMBL" id="QGKW02002228">
    <property type="protein sequence ID" value="KAF2535736.1"/>
    <property type="molecule type" value="Genomic_DNA"/>
</dbReference>
<accession>A0A8S9FTJ2</accession>
<name>A0A8S9FTJ2_BRACR</name>
<feature type="compositionally biased region" description="Basic and acidic residues" evidence="1">
    <location>
        <begin position="453"/>
        <end position="467"/>
    </location>
</feature>
<feature type="compositionally biased region" description="Basic and acidic residues" evidence="1">
    <location>
        <begin position="47"/>
        <end position="61"/>
    </location>
</feature>
<proteinExistence type="predicted"/>
<feature type="compositionally biased region" description="Basic and acidic residues" evidence="1">
    <location>
        <begin position="70"/>
        <end position="91"/>
    </location>
</feature>